<gene>
    <name evidence="17" type="ORF">TVD_07570</name>
</gene>
<accession>A0A0G3G4D2</accession>
<dbReference type="InterPro" id="IPR014001">
    <property type="entry name" value="Helicase_ATP-bd"/>
</dbReference>
<evidence type="ECO:0000256" key="12">
    <source>
        <dbReference type="RuleBase" id="RU000492"/>
    </source>
</evidence>
<dbReference type="InterPro" id="IPR000629">
    <property type="entry name" value="RNA-helicase_DEAD-box_CS"/>
</dbReference>
<dbReference type="Pfam" id="PF25399">
    <property type="entry name" value="DeaD_dimer"/>
    <property type="match status" value="1"/>
</dbReference>
<dbReference type="Pfam" id="PF03880">
    <property type="entry name" value="DbpA"/>
    <property type="match status" value="1"/>
</dbReference>
<dbReference type="InterPro" id="IPR014014">
    <property type="entry name" value="RNA_helicase_DEAD_Q_motif"/>
</dbReference>
<dbReference type="CDD" id="cd12499">
    <property type="entry name" value="RRM_EcCsdA_like"/>
    <property type="match status" value="1"/>
</dbReference>
<dbReference type="InterPro" id="IPR057325">
    <property type="entry name" value="DeaD_dimer"/>
</dbReference>
<feature type="compositionally biased region" description="Basic and acidic residues" evidence="13">
    <location>
        <begin position="581"/>
        <end position="590"/>
    </location>
</feature>
<dbReference type="PROSITE" id="PS51195">
    <property type="entry name" value="Q_MOTIF"/>
    <property type="match status" value="1"/>
</dbReference>
<dbReference type="InterPro" id="IPR034415">
    <property type="entry name" value="CsdA_RRM"/>
</dbReference>
<evidence type="ECO:0000256" key="4">
    <source>
        <dbReference type="ARBA" id="ARBA00022801"/>
    </source>
</evidence>
<dbReference type="GO" id="GO:0005524">
    <property type="term" value="F:ATP binding"/>
    <property type="evidence" value="ECO:0007669"/>
    <property type="project" value="UniProtKB-KW"/>
</dbReference>
<dbReference type="InterPro" id="IPR027417">
    <property type="entry name" value="P-loop_NTPase"/>
</dbReference>
<dbReference type="CDD" id="cd00268">
    <property type="entry name" value="DEADc"/>
    <property type="match status" value="1"/>
</dbReference>
<dbReference type="GO" id="GO:0003724">
    <property type="term" value="F:RNA helicase activity"/>
    <property type="evidence" value="ECO:0007669"/>
    <property type="project" value="UniProtKB-EC"/>
</dbReference>
<evidence type="ECO:0000313" key="18">
    <source>
        <dbReference type="Proteomes" id="UP000064201"/>
    </source>
</evidence>
<dbReference type="SMART" id="SM00487">
    <property type="entry name" value="DEXDc"/>
    <property type="match status" value="1"/>
</dbReference>
<feature type="region of interest" description="Disordered" evidence="13">
    <location>
        <begin position="554"/>
        <end position="651"/>
    </location>
</feature>
<dbReference type="EC" id="3.6.4.13" evidence="1"/>
<dbReference type="PROSITE" id="PS51192">
    <property type="entry name" value="HELICASE_ATP_BIND_1"/>
    <property type="match status" value="1"/>
</dbReference>
<dbReference type="PATRIC" id="fig|106634.4.peg.1543"/>
<comment type="catalytic activity">
    <reaction evidence="9">
        <text>ATP + H2O = ADP + phosphate + H(+)</text>
        <dbReference type="Rhea" id="RHEA:13065"/>
        <dbReference type="ChEBI" id="CHEBI:15377"/>
        <dbReference type="ChEBI" id="CHEBI:15378"/>
        <dbReference type="ChEBI" id="CHEBI:30616"/>
        <dbReference type="ChEBI" id="CHEBI:43474"/>
        <dbReference type="ChEBI" id="CHEBI:456216"/>
        <dbReference type="EC" id="3.6.4.13"/>
    </reaction>
</comment>
<evidence type="ECO:0000259" key="14">
    <source>
        <dbReference type="PROSITE" id="PS51192"/>
    </source>
</evidence>
<evidence type="ECO:0000256" key="13">
    <source>
        <dbReference type="SAM" id="MobiDB-lite"/>
    </source>
</evidence>
<dbReference type="Gene3D" id="3.30.70.330">
    <property type="match status" value="1"/>
</dbReference>
<dbReference type="Pfam" id="PF00270">
    <property type="entry name" value="DEAD"/>
    <property type="match status" value="1"/>
</dbReference>
<dbReference type="SUPFAM" id="SSF52540">
    <property type="entry name" value="P-loop containing nucleoside triphosphate hydrolases"/>
    <property type="match status" value="1"/>
</dbReference>
<dbReference type="InterPro" id="IPR001650">
    <property type="entry name" value="Helicase_C-like"/>
</dbReference>
<name>A0A0G3G4D2_9GAMM</name>
<proteinExistence type="inferred from homology"/>
<keyword evidence="7" id="KW-0346">Stress response</keyword>
<dbReference type="PANTHER" id="PTHR47963:SF8">
    <property type="entry name" value="ATP-DEPENDENT RNA HELICASE DEAD"/>
    <property type="match status" value="1"/>
</dbReference>
<dbReference type="SMART" id="SM00490">
    <property type="entry name" value="HELICc"/>
    <property type="match status" value="1"/>
</dbReference>
<dbReference type="EMBL" id="CP011367">
    <property type="protein sequence ID" value="AKJ95229.1"/>
    <property type="molecule type" value="Genomic_DNA"/>
</dbReference>
<evidence type="ECO:0000259" key="15">
    <source>
        <dbReference type="PROSITE" id="PS51194"/>
    </source>
</evidence>
<keyword evidence="2" id="KW-0963">Cytoplasm</keyword>
<evidence type="ECO:0000256" key="9">
    <source>
        <dbReference type="ARBA" id="ARBA00047984"/>
    </source>
</evidence>
<evidence type="ECO:0000256" key="3">
    <source>
        <dbReference type="ARBA" id="ARBA00022741"/>
    </source>
</evidence>
<dbReference type="InterPro" id="IPR011545">
    <property type="entry name" value="DEAD/DEAH_box_helicase_dom"/>
</dbReference>
<feature type="compositionally biased region" description="Basic and acidic residues" evidence="13">
    <location>
        <begin position="454"/>
        <end position="482"/>
    </location>
</feature>
<evidence type="ECO:0000256" key="11">
    <source>
        <dbReference type="PROSITE-ProRule" id="PRU00552"/>
    </source>
</evidence>
<dbReference type="GO" id="GO:0042255">
    <property type="term" value="P:ribosome assembly"/>
    <property type="evidence" value="ECO:0007669"/>
    <property type="project" value="UniProtKB-ARBA"/>
</dbReference>
<dbReference type="RefSeq" id="WP_047251250.1">
    <property type="nucleotide sequence ID" value="NZ_CP011367.1"/>
</dbReference>
<dbReference type="PROSITE" id="PS51194">
    <property type="entry name" value="HELICASE_CTER"/>
    <property type="match status" value="1"/>
</dbReference>
<keyword evidence="18" id="KW-1185">Reference proteome</keyword>
<evidence type="ECO:0000259" key="16">
    <source>
        <dbReference type="PROSITE" id="PS51195"/>
    </source>
</evidence>
<feature type="domain" description="Helicase ATP-binding" evidence="14">
    <location>
        <begin position="36"/>
        <end position="207"/>
    </location>
</feature>
<sequence>MSDSPSFSQLGLSESLVHALSNMGFTTPTPVQAACIPALLEGRDVLGEAQTGTGKTGAFGLPLIDLMDAGKRAPQALVLAPTRELANQVAGALTEFAREFSGIDVLPVYGGQPMGEQLRALRKGPQIVVGTPGRVVDHIKRGTLNLDALRVVVLDEADEMLRMGFVEEIEWILEQTPEARQTTLFSATMPAPIRRIAHRHMREPEEIKIGAGNEAGTDIDQSYCLVDARHKVEALTRLMETEEDLDGAVVFARTKASTVEIADSLGQAGIAASALNGDMEQGERERVVSDLRDGRLDVIVATDVAARGIDVPRISHVFNFDAPGDAEVYVHRIGRTGRAGRKGRAILFLEPRKRRMLKDIERLTGKPVREQPVPDRQAVQARRETRFAERVQALLGSEQNSGHEALVDRLLTDSGVSERELATALVALATAGSPLDANSTKGADPLLAAARAPYSERGDNRRDSKPRGERPSRGKDREPEADMVRYYMPVGRNNGVAPGAIVGALANEGGLNGRDIGRIGLRDDHSHVDLPASLDEAAIRRLGNIHIANRKLELTLQAPRPGQAANQDDARKPAPRKTAKPRSDKPETSARAKPTSKPTPAKRGPAPGNGKRPAYAAAPGKRPVRKGTSGPKNTGSRADGTLMIKRKAANG</sequence>
<dbReference type="FunFam" id="3.40.50.300:FF:000108">
    <property type="entry name" value="ATP-dependent RNA helicase RhlE"/>
    <property type="match status" value="1"/>
</dbReference>
<dbReference type="PROSITE" id="PS00039">
    <property type="entry name" value="DEAD_ATP_HELICASE"/>
    <property type="match status" value="1"/>
</dbReference>
<evidence type="ECO:0000256" key="6">
    <source>
        <dbReference type="ARBA" id="ARBA00022840"/>
    </source>
</evidence>
<keyword evidence="5 12" id="KW-0347">Helicase</keyword>
<comment type="similarity">
    <text evidence="8 12">Belongs to the DEAD box helicase family.</text>
</comment>
<dbReference type="GO" id="GO:0005840">
    <property type="term" value="C:ribosome"/>
    <property type="evidence" value="ECO:0007669"/>
    <property type="project" value="TreeGrafter"/>
</dbReference>
<dbReference type="Gene3D" id="3.40.50.300">
    <property type="entry name" value="P-loop containing nucleotide triphosphate hydrolases"/>
    <property type="match status" value="2"/>
</dbReference>
<evidence type="ECO:0000256" key="8">
    <source>
        <dbReference type="ARBA" id="ARBA00038437"/>
    </source>
</evidence>
<dbReference type="InterPro" id="IPR044742">
    <property type="entry name" value="DEAD/DEAH_RhlB"/>
</dbReference>
<dbReference type="AlphaFoldDB" id="A0A0G3G4D2"/>
<dbReference type="GO" id="GO:0033592">
    <property type="term" value="F:RNA strand annealing activity"/>
    <property type="evidence" value="ECO:0007669"/>
    <property type="project" value="TreeGrafter"/>
</dbReference>
<organism evidence="17 18">
    <name type="scientific">Thioalkalivibrio versutus</name>
    <dbReference type="NCBI Taxonomy" id="106634"/>
    <lineage>
        <taxon>Bacteria</taxon>
        <taxon>Pseudomonadati</taxon>
        <taxon>Pseudomonadota</taxon>
        <taxon>Gammaproteobacteria</taxon>
        <taxon>Chromatiales</taxon>
        <taxon>Ectothiorhodospiraceae</taxon>
        <taxon>Thioalkalivibrio</taxon>
    </lineage>
</organism>
<feature type="short sequence motif" description="Q motif" evidence="11">
    <location>
        <begin position="5"/>
        <end position="33"/>
    </location>
</feature>
<dbReference type="KEGG" id="tvr:TVD_07570"/>
<dbReference type="CDD" id="cd18787">
    <property type="entry name" value="SF2_C_DEAD"/>
    <property type="match status" value="1"/>
</dbReference>
<dbReference type="GO" id="GO:0005829">
    <property type="term" value="C:cytosol"/>
    <property type="evidence" value="ECO:0007669"/>
    <property type="project" value="TreeGrafter"/>
</dbReference>
<dbReference type="InterPro" id="IPR050547">
    <property type="entry name" value="DEAD_box_RNA_helicases"/>
</dbReference>
<dbReference type="STRING" id="106634.TVD_07570"/>
<keyword evidence="4 12" id="KW-0378">Hydrolase</keyword>
<evidence type="ECO:0000256" key="5">
    <source>
        <dbReference type="ARBA" id="ARBA00022806"/>
    </source>
</evidence>
<evidence type="ECO:0000256" key="7">
    <source>
        <dbReference type="ARBA" id="ARBA00023016"/>
    </source>
</evidence>
<feature type="domain" description="Helicase C-terminal" evidence="15">
    <location>
        <begin position="234"/>
        <end position="380"/>
    </location>
</feature>
<dbReference type="InterPro" id="IPR005580">
    <property type="entry name" value="DbpA/CsdA_RNA-bd_dom"/>
</dbReference>
<dbReference type="GO" id="GO:0016787">
    <property type="term" value="F:hydrolase activity"/>
    <property type="evidence" value="ECO:0007669"/>
    <property type="project" value="UniProtKB-KW"/>
</dbReference>
<keyword evidence="6 12" id="KW-0067">ATP-binding</keyword>
<dbReference type="Proteomes" id="UP000064201">
    <property type="component" value="Chromosome"/>
</dbReference>
<reference evidence="17 18" key="1">
    <citation type="submission" date="2015-04" db="EMBL/GenBank/DDBJ databases">
        <title>Complete Sequence for the Genome of the Thioalkalivibrio versutus D301.</title>
        <authorList>
            <person name="Mu T."/>
            <person name="Zhou J."/>
            <person name="Xu X."/>
        </authorList>
    </citation>
    <scope>NUCLEOTIDE SEQUENCE [LARGE SCALE GENOMIC DNA]</scope>
    <source>
        <strain evidence="17 18">D301</strain>
    </source>
</reference>
<evidence type="ECO:0000313" key="17">
    <source>
        <dbReference type="EMBL" id="AKJ95229.1"/>
    </source>
</evidence>
<dbReference type="PANTHER" id="PTHR47963">
    <property type="entry name" value="DEAD-BOX ATP-DEPENDENT RNA HELICASE 47, MITOCHONDRIAL"/>
    <property type="match status" value="1"/>
</dbReference>
<evidence type="ECO:0000256" key="1">
    <source>
        <dbReference type="ARBA" id="ARBA00012552"/>
    </source>
</evidence>
<feature type="region of interest" description="Disordered" evidence="13">
    <location>
        <begin position="450"/>
        <end position="482"/>
    </location>
</feature>
<keyword evidence="3 12" id="KW-0547">Nucleotide-binding</keyword>
<dbReference type="InterPro" id="IPR012677">
    <property type="entry name" value="Nucleotide-bd_a/b_plait_sf"/>
</dbReference>
<dbReference type="Pfam" id="PF00271">
    <property type="entry name" value="Helicase_C"/>
    <property type="match status" value="1"/>
</dbReference>
<dbReference type="GO" id="GO:0009409">
    <property type="term" value="P:response to cold"/>
    <property type="evidence" value="ECO:0007669"/>
    <property type="project" value="TreeGrafter"/>
</dbReference>
<evidence type="ECO:0000256" key="10">
    <source>
        <dbReference type="ARBA" id="ARBA00074363"/>
    </source>
</evidence>
<protein>
    <recommendedName>
        <fullName evidence="10">DEAD-box ATP-dependent RNA helicase RhpA</fullName>
        <ecNumber evidence="1">3.6.4.13</ecNumber>
    </recommendedName>
</protein>
<dbReference type="OrthoDB" id="9805696at2"/>
<evidence type="ECO:0000256" key="2">
    <source>
        <dbReference type="ARBA" id="ARBA00022490"/>
    </source>
</evidence>
<feature type="domain" description="DEAD-box RNA helicase Q" evidence="16">
    <location>
        <begin position="5"/>
        <end position="33"/>
    </location>
</feature>